<dbReference type="InterPro" id="IPR013149">
    <property type="entry name" value="ADH-like_C"/>
</dbReference>
<gene>
    <name evidence="3" type="ORF">GLE_2077</name>
</gene>
<dbReference type="AlphaFoldDB" id="A0A0S2DG62"/>
<dbReference type="CDD" id="cd05289">
    <property type="entry name" value="MDR_like_2"/>
    <property type="match status" value="1"/>
</dbReference>
<evidence type="ECO:0000313" key="3">
    <source>
        <dbReference type="EMBL" id="ALN57427.1"/>
    </source>
</evidence>
<dbReference type="SUPFAM" id="SSF50129">
    <property type="entry name" value="GroES-like"/>
    <property type="match status" value="1"/>
</dbReference>
<dbReference type="STRING" id="69.GLE_2077"/>
<dbReference type="GO" id="GO:0016491">
    <property type="term" value="F:oxidoreductase activity"/>
    <property type="evidence" value="ECO:0007669"/>
    <property type="project" value="InterPro"/>
</dbReference>
<dbReference type="Gene3D" id="3.40.50.720">
    <property type="entry name" value="NAD(P)-binding Rossmann-like Domain"/>
    <property type="match status" value="1"/>
</dbReference>
<dbReference type="Pfam" id="PF08240">
    <property type="entry name" value="ADH_N"/>
    <property type="match status" value="1"/>
</dbReference>
<evidence type="ECO:0000259" key="2">
    <source>
        <dbReference type="SMART" id="SM00829"/>
    </source>
</evidence>
<evidence type="ECO:0000256" key="1">
    <source>
        <dbReference type="ARBA" id="ARBA00022857"/>
    </source>
</evidence>
<proteinExistence type="predicted"/>
<dbReference type="Pfam" id="PF13602">
    <property type="entry name" value="ADH_zinc_N_2"/>
    <property type="match status" value="1"/>
</dbReference>
<dbReference type="EMBL" id="CP013140">
    <property type="protein sequence ID" value="ALN57427.1"/>
    <property type="molecule type" value="Genomic_DNA"/>
</dbReference>
<dbReference type="SUPFAM" id="SSF51735">
    <property type="entry name" value="NAD(P)-binding Rossmann-fold domains"/>
    <property type="match status" value="1"/>
</dbReference>
<sequence>MAFQRKRAPAHDPLPSPRVKAVVFDRYGAPEVLRAIELPMPQAAAGEVRVRVRAAGVRPSDIALRSGLGARAGGRSGARFPRRLGNEFAGVVDQVGAGVSGFQPGDEVMGWAAAMSYAEALTVPVDQLVHKPHTMTWAVAGALPSTGQTAHAALRQLEVGAGHTLLIHGAAGALGCVAVQLAVAWGARVIGTAAAADHDYLRTLGAQPVADDDGGIERVRALAPAGVDALFDASGDDGFARWLQRIAAARALSLSPRHGLPALRSQRSRERLAELVAMHQRHGLLVPVREMFPLTRAAEAHRAVERGPARGKVVLMVYEAMPLSLLRLSA</sequence>
<dbReference type="KEGG" id="lez:GLE_2077"/>
<reference evidence="3 4" key="1">
    <citation type="submission" date="2015-11" db="EMBL/GenBank/DDBJ databases">
        <title>Genome sequences of Lysobacter enzymogenes strain C3 and Lysobacter antibioticus ATCC 29479.</title>
        <authorList>
            <person name="Kobayashi D.Y."/>
        </authorList>
    </citation>
    <scope>NUCLEOTIDE SEQUENCE [LARGE SCALE GENOMIC DNA]</scope>
    <source>
        <strain evidence="3 4">C3</strain>
    </source>
</reference>
<dbReference type="PANTHER" id="PTHR44154:SF1">
    <property type="entry name" value="QUINONE OXIDOREDUCTASE"/>
    <property type="match status" value="1"/>
</dbReference>
<evidence type="ECO:0000313" key="4">
    <source>
        <dbReference type="Proteomes" id="UP000061569"/>
    </source>
</evidence>
<dbReference type="Proteomes" id="UP000061569">
    <property type="component" value="Chromosome"/>
</dbReference>
<dbReference type="InterPro" id="IPR051603">
    <property type="entry name" value="Zinc-ADH_QOR/CCCR"/>
</dbReference>
<dbReference type="PATRIC" id="fig|69.6.peg.2042"/>
<protein>
    <submittedName>
        <fullName evidence="3">Alcohol dehydrogenase, zinc-binding</fullName>
    </submittedName>
</protein>
<dbReference type="InterPro" id="IPR020843">
    <property type="entry name" value="ER"/>
</dbReference>
<dbReference type="OrthoDB" id="9785812at2"/>
<dbReference type="Pfam" id="PF00107">
    <property type="entry name" value="ADH_zinc_N"/>
    <property type="match status" value="1"/>
</dbReference>
<dbReference type="SMART" id="SM00829">
    <property type="entry name" value="PKS_ER"/>
    <property type="match status" value="1"/>
</dbReference>
<feature type="domain" description="Enoyl reductase (ER)" evidence="2">
    <location>
        <begin position="28"/>
        <end position="315"/>
    </location>
</feature>
<keyword evidence="1" id="KW-0521">NADP</keyword>
<organism evidence="3 4">
    <name type="scientific">Lysobacter enzymogenes</name>
    <dbReference type="NCBI Taxonomy" id="69"/>
    <lineage>
        <taxon>Bacteria</taxon>
        <taxon>Pseudomonadati</taxon>
        <taxon>Pseudomonadota</taxon>
        <taxon>Gammaproteobacteria</taxon>
        <taxon>Lysobacterales</taxon>
        <taxon>Lysobacteraceae</taxon>
        <taxon>Lysobacter</taxon>
    </lineage>
</organism>
<dbReference type="InterPro" id="IPR013154">
    <property type="entry name" value="ADH-like_N"/>
</dbReference>
<accession>A0A0S2DG62</accession>
<dbReference type="InterPro" id="IPR011032">
    <property type="entry name" value="GroES-like_sf"/>
</dbReference>
<dbReference type="InterPro" id="IPR036291">
    <property type="entry name" value="NAD(P)-bd_dom_sf"/>
</dbReference>
<dbReference type="PANTHER" id="PTHR44154">
    <property type="entry name" value="QUINONE OXIDOREDUCTASE"/>
    <property type="match status" value="1"/>
</dbReference>
<name>A0A0S2DG62_LYSEN</name>
<dbReference type="Gene3D" id="3.90.180.10">
    <property type="entry name" value="Medium-chain alcohol dehydrogenases, catalytic domain"/>
    <property type="match status" value="1"/>
</dbReference>